<keyword evidence="2 4" id="KW-0808">Transferase</keyword>
<dbReference type="GO" id="GO:0032259">
    <property type="term" value="P:methylation"/>
    <property type="evidence" value="ECO:0007669"/>
    <property type="project" value="UniProtKB-KW"/>
</dbReference>
<dbReference type="Pfam" id="PF01596">
    <property type="entry name" value="Methyltransf_3"/>
    <property type="match status" value="1"/>
</dbReference>
<organism evidence="4 5">
    <name type="scientific">Xanthobacter aminoxidans</name>
    <dbReference type="NCBI Taxonomy" id="186280"/>
    <lineage>
        <taxon>Bacteria</taxon>
        <taxon>Pseudomonadati</taxon>
        <taxon>Pseudomonadota</taxon>
        <taxon>Alphaproteobacteria</taxon>
        <taxon>Hyphomicrobiales</taxon>
        <taxon>Xanthobacteraceae</taxon>
        <taxon>Xanthobacter</taxon>
    </lineage>
</organism>
<dbReference type="Gene3D" id="3.40.50.150">
    <property type="entry name" value="Vaccinia Virus protein VP39"/>
    <property type="match status" value="1"/>
</dbReference>
<accession>A0ABW6ZPT7</accession>
<dbReference type="InterPro" id="IPR029063">
    <property type="entry name" value="SAM-dependent_MTases_sf"/>
</dbReference>
<evidence type="ECO:0000256" key="2">
    <source>
        <dbReference type="ARBA" id="ARBA00022679"/>
    </source>
</evidence>
<evidence type="ECO:0000256" key="1">
    <source>
        <dbReference type="ARBA" id="ARBA00022603"/>
    </source>
</evidence>
<dbReference type="InterPro" id="IPR050362">
    <property type="entry name" value="Cation-dep_OMT"/>
</dbReference>
<evidence type="ECO:0000313" key="5">
    <source>
        <dbReference type="Proteomes" id="UP001604043"/>
    </source>
</evidence>
<keyword evidence="5" id="KW-1185">Reference proteome</keyword>
<protein>
    <submittedName>
        <fullName evidence="4">O-methyltransferase</fullName>
        <ecNumber evidence="4">2.1.1.-</ecNumber>
    </submittedName>
</protein>
<evidence type="ECO:0000256" key="3">
    <source>
        <dbReference type="ARBA" id="ARBA00022691"/>
    </source>
</evidence>
<keyword evidence="3" id="KW-0949">S-adenosyl-L-methionine</keyword>
<gene>
    <name evidence="4" type="ORF">V5F30_22245</name>
</gene>
<name>A0ABW6ZPT7_9HYPH</name>
<evidence type="ECO:0000313" key="4">
    <source>
        <dbReference type="EMBL" id="MFG1254946.1"/>
    </source>
</evidence>
<dbReference type="InterPro" id="IPR002935">
    <property type="entry name" value="SAM_O-MeTrfase"/>
</dbReference>
<proteinExistence type="predicted"/>
<dbReference type="SUPFAM" id="SSF53335">
    <property type="entry name" value="S-adenosyl-L-methionine-dependent methyltransferases"/>
    <property type="match status" value="1"/>
</dbReference>
<dbReference type="GO" id="GO:0008168">
    <property type="term" value="F:methyltransferase activity"/>
    <property type="evidence" value="ECO:0007669"/>
    <property type="project" value="UniProtKB-KW"/>
</dbReference>
<dbReference type="CDD" id="cd02440">
    <property type="entry name" value="AdoMet_MTases"/>
    <property type="match status" value="1"/>
</dbReference>
<dbReference type="Proteomes" id="UP001604043">
    <property type="component" value="Unassembled WGS sequence"/>
</dbReference>
<dbReference type="PANTHER" id="PTHR10509">
    <property type="entry name" value="O-METHYLTRANSFERASE-RELATED"/>
    <property type="match status" value="1"/>
</dbReference>
<reference evidence="4 5" key="1">
    <citation type="submission" date="2024-02" db="EMBL/GenBank/DDBJ databases">
        <title>Expansion and revision of Xanthobacter and proposal of Roseixanthobacter gen. nov.</title>
        <authorList>
            <person name="Soltysiak M.P.M."/>
            <person name="Jalihal A."/>
            <person name="Ory A."/>
            <person name="Chrisophersen C."/>
            <person name="Lee A.D."/>
            <person name="Boulton J."/>
            <person name="Springer M."/>
        </authorList>
    </citation>
    <scope>NUCLEOTIDE SEQUENCE [LARGE SCALE GENOMIC DNA]</scope>
    <source>
        <strain evidence="4 5">CB5</strain>
    </source>
</reference>
<dbReference type="PROSITE" id="PS51682">
    <property type="entry name" value="SAM_OMT_I"/>
    <property type="match status" value="1"/>
</dbReference>
<dbReference type="PANTHER" id="PTHR10509:SF14">
    <property type="entry name" value="CAFFEOYL-COA O-METHYLTRANSFERASE 3-RELATED"/>
    <property type="match status" value="1"/>
</dbReference>
<sequence>MDEALWNEMDGFIVEKLLPADPVLDAVLAASEAAGLPAISVSAAQGQMLHIFARMMGARRILEIGTLGGYSTLFLARALPEGGTVVTLEADAHHAEVARANFARAGLSDHIDLRVGPAIETLPVLEAEGAGPFDLIFIDADKPSNPAYLDWALRLSRPGTLIVCDNVVRAGRVLDAASTDASVIGIRRTYEIAGAEPRLTATAVQTVGAKGYDGFALLLVE</sequence>
<dbReference type="EC" id="2.1.1.-" evidence="4"/>
<keyword evidence="1 4" id="KW-0489">Methyltransferase</keyword>
<dbReference type="RefSeq" id="WP_394008592.1">
    <property type="nucleotide sequence ID" value="NZ_JBAFUR010000007.1"/>
</dbReference>
<dbReference type="EMBL" id="JBAFUR010000007">
    <property type="protein sequence ID" value="MFG1254946.1"/>
    <property type="molecule type" value="Genomic_DNA"/>
</dbReference>
<comment type="caution">
    <text evidence="4">The sequence shown here is derived from an EMBL/GenBank/DDBJ whole genome shotgun (WGS) entry which is preliminary data.</text>
</comment>